<comment type="caution">
    <text evidence="1">The sequence shown here is derived from an EMBL/GenBank/DDBJ whole genome shotgun (WGS) entry which is preliminary data.</text>
</comment>
<evidence type="ECO:0000313" key="1">
    <source>
        <dbReference type="EMBL" id="RMB25487.1"/>
    </source>
</evidence>
<dbReference type="AlphaFoldDB" id="A0A3M0DXC8"/>
<reference evidence="1 2" key="1">
    <citation type="journal article" date="2015" name="Stand. Genomic Sci.">
        <title>Genomic Encyclopedia of Bacterial and Archaeal Type Strains, Phase III: the genomes of soil and plant-associated and newly described type strains.</title>
        <authorList>
            <person name="Whitman W.B."/>
            <person name="Woyke T."/>
            <person name="Klenk H.P."/>
            <person name="Zhou Y."/>
            <person name="Lilburn T.G."/>
            <person name="Beck B.J."/>
            <person name="De Vos P."/>
            <person name="Vandamme P."/>
            <person name="Eisen J.A."/>
            <person name="Garrity G."/>
            <person name="Hugenholtz P."/>
            <person name="Kyrpides N.C."/>
        </authorList>
    </citation>
    <scope>NUCLEOTIDE SEQUENCE [LARGE SCALE GENOMIC DNA]</scope>
    <source>
        <strain evidence="1 2">CGMCC 1.10124</strain>
    </source>
</reference>
<dbReference type="Proteomes" id="UP000277326">
    <property type="component" value="Unassembled WGS sequence"/>
</dbReference>
<dbReference type="OrthoDB" id="305399at2157"/>
<sequence length="47" mass="5302">MTQVDRANDRATEAKFYLPAGADPSFAASRLEWVWATLFNHDIETST</sequence>
<organism evidence="1 2">
    <name type="scientific">Haloplanus aerogenes</name>
    <dbReference type="NCBI Taxonomy" id="660522"/>
    <lineage>
        <taxon>Archaea</taxon>
        <taxon>Methanobacteriati</taxon>
        <taxon>Methanobacteriota</taxon>
        <taxon>Stenosarchaea group</taxon>
        <taxon>Halobacteria</taxon>
        <taxon>Halobacteriales</taxon>
        <taxon>Haloferacaceae</taxon>
        <taxon>Haloplanus</taxon>
    </lineage>
</organism>
<proteinExistence type="predicted"/>
<protein>
    <submittedName>
        <fullName evidence="1">Uncharacterized protein</fullName>
    </submittedName>
</protein>
<accession>A0A3M0DXC8</accession>
<dbReference type="GeneID" id="44638275"/>
<dbReference type="RefSeq" id="WP_158601130.1">
    <property type="nucleotide sequence ID" value="NZ_CP034145.1"/>
</dbReference>
<gene>
    <name evidence="1" type="ORF">ATH50_0581</name>
</gene>
<evidence type="ECO:0000313" key="2">
    <source>
        <dbReference type="Proteomes" id="UP000277326"/>
    </source>
</evidence>
<name>A0A3M0DXC8_9EURY</name>
<dbReference type="EMBL" id="REFS01000001">
    <property type="protein sequence ID" value="RMB25487.1"/>
    <property type="molecule type" value="Genomic_DNA"/>
</dbReference>